<organism evidence="3 4">
    <name type="scientific">Jeotgalibacillus malaysiensis</name>
    <dbReference type="NCBI Taxonomy" id="1508404"/>
    <lineage>
        <taxon>Bacteria</taxon>
        <taxon>Bacillati</taxon>
        <taxon>Bacillota</taxon>
        <taxon>Bacilli</taxon>
        <taxon>Bacillales</taxon>
        <taxon>Caryophanaceae</taxon>
        <taxon>Jeotgalibacillus</taxon>
    </lineage>
</organism>
<dbReference type="Pfam" id="PF13539">
    <property type="entry name" value="Peptidase_M15_4"/>
    <property type="match status" value="1"/>
</dbReference>
<dbReference type="Proteomes" id="UP000031449">
    <property type="component" value="Chromosome"/>
</dbReference>
<dbReference type="Gene3D" id="3.30.1380.10">
    <property type="match status" value="1"/>
</dbReference>
<protein>
    <submittedName>
        <fullName evidence="3">Uncharacterized protein</fullName>
    </submittedName>
</protein>
<dbReference type="OrthoDB" id="9799970at2"/>
<dbReference type="KEGG" id="jeo:JMA_22070"/>
<dbReference type="InterPro" id="IPR009045">
    <property type="entry name" value="Zn_M74/Hedgehog-like"/>
</dbReference>
<dbReference type="InterPro" id="IPR039561">
    <property type="entry name" value="Peptidase_M15C"/>
</dbReference>
<reference evidence="3 4" key="1">
    <citation type="submission" date="2014-08" db="EMBL/GenBank/DDBJ databases">
        <title>Complete genome of a marine bacteria Jeotgalibacillus malaysiensis.</title>
        <authorList>
            <person name="Yaakop A.S."/>
            <person name="Chan K.-G."/>
            <person name="Goh K.M."/>
        </authorList>
    </citation>
    <scope>NUCLEOTIDE SEQUENCE [LARGE SCALE GENOMIC DNA]</scope>
    <source>
        <strain evidence="3 4">D5</strain>
    </source>
</reference>
<evidence type="ECO:0000259" key="1">
    <source>
        <dbReference type="Pfam" id="PF01471"/>
    </source>
</evidence>
<evidence type="ECO:0000259" key="2">
    <source>
        <dbReference type="Pfam" id="PF13539"/>
    </source>
</evidence>
<feature type="domain" description="Peptidase M15C" evidence="2">
    <location>
        <begin position="72"/>
        <end position="134"/>
    </location>
</feature>
<dbReference type="MEROPS" id="M15.021"/>
<dbReference type="CDD" id="cd14845">
    <property type="entry name" value="L-Ala-D-Glu_peptidase_like"/>
    <property type="match status" value="1"/>
</dbReference>
<evidence type="ECO:0000313" key="3">
    <source>
        <dbReference type="EMBL" id="AJD91524.1"/>
    </source>
</evidence>
<dbReference type="Gene3D" id="3.40.50.12090">
    <property type="match status" value="1"/>
</dbReference>
<dbReference type="InterPro" id="IPR036365">
    <property type="entry name" value="PGBD-like_sf"/>
</dbReference>
<accession>A0A0B5AU34</accession>
<proteinExistence type="predicted"/>
<dbReference type="GO" id="GO:0008233">
    <property type="term" value="F:peptidase activity"/>
    <property type="evidence" value="ECO:0007669"/>
    <property type="project" value="InterPro"/>
</dbReference>
<dbReference type="SUPFAM" id="SSF55166">
    <property type="entry name" value="Hedgehog/DD-peptidase"/>
    <property type="match status" value="1"/>
</dbReference>
<dbReference type="Gene3D" id="1.10.101.10">
    <property type="entry name" value="PGBD-like superfamily/PGBD"/>
    <property type="match status" value="1"/>
</dbReference>
<dbReference type="AlphaFoldDB" id="A0A0B5AU34"/>
<name>A0A0B5AU34_9BACL</name>
<dbReference type="InterPro" id="IPR002477">
    <property type="entry name" value="Peptidoglycan-bd-like"/>
</dbReference>
<dbReference type="EMBL" id="CP009416">
    <property type="protein sequence ID" value="AJD91524.1"/>
    <property type="molecule type" value="Genomic_DNA"/>
</dbReference>
<dbReference type="HOGENOM" id="CLU_073296_0_0_9"/>
<evidence type="ECO:0000313" key="4">
    <source>
        <dbReference type="Proteomes" id="UP000031449"/>
    </source>
</evidence>
<dbReference type="SUPFAM" id="SSF47090">
    <property type="entry name" value="PGBD-like"/>
    <property type="match status" value="1"/>
</dbReference>
<gene>
    <name evidence="3" type="ORF">JMA_22070</name>
</gene>
<dbReference type="Pfam" id="PF01471">
    <property type="entry name" value="PG_binding_1"/>
    <property type="match status" value="1"/>
</dbReference>
<dbReference type="STRING" id="1508404.JMA_22070"/>
<dbReference type="BioCyc" id="JESP1508404:G14D9-11462-MONOMER"/>
<dbReference type="InterPro" id="IPR036366">
    <property type="entry name" value="PGBDSf"/>
</dbReference>
<feature type="domain" description="Peptidoglycan binding-like" evidence="1">
    <location>
        <begin position="168"/>
        <end position="222"/>
    </location>
</feature>
<keyword evidence="4" id="KW-1185">Reference proteome</keyword>
<sequence length="321" mass="35332">MSRVSLQTLIDRSVRNMGAVDSRIRDMAVEIIKRAYKEGINVQISSGLRTHAEQNALYAKGRTAPGNIVTNARAGQSVHNYGLAVDYFLTNHTGTTATWTVNAQWRRVAAIAKSMGFTWGGDWTSFPDAPHLEYTKGLTWRDLQAGKRPSFRNVPAVEKTWLELGDEGAGVKAMQELLNKHGYAVTADGIFGRMTESALRSFQYQNDLTVDGVYGTNTKAVLEEKSTSKPATKPQPKEEEDEMLKQAIVINTFNDYPAAEVLAVRLKAPIYPRAAVKGEVAKELLVVGGNKDGLKADKIIVLAGKGRFDTAEKVQEYVNKL</sequence>